<feature type="chain" id="PRO_5022001272" evidence="3">
    <location>
        <begin position="32"/>
        <end position="314"/>
    </location>
</feature>
<sequence length="314" mass="33181">MDQRKAWRVATKWLAACAVLTGVTVSLNAFADVWSYVDARGVVHFASSQLDAKYELFFKGKSKFDATEPDDSGTAASSNPLFDLPEISSSTAKRIAYLEFAPGAQVARPHMRAAAQAMQVDYALLQAVIATESGFDRNAVSPKGAVGLMQIMPATAERYGVREDKLGTIEQKLTDPRTNVFAGTRYLRDLIQMFPGQLDLAIASYNAGEGAVQKAGNKVPNYKETQNYVKTVMELYAGLNPQALRTAAGGPAQAGNGVALASGVNAPSPSRVRAEFHGPHTASLLGPQGGATGRGNMLPSLGAPALQSVAMASD</sequence>
<dbReference type="Pfam" id="PF01464">
    <property type="entry name" value="SLT"/>
    <property type="match status" value="1"/>
</dbReference>
<feature type="domain" description="Transglycosylase SLT" evidence="4">
    <location>
        <begin position="112"/>
        <end position="224"/>
    </location>
</feature>
<dbReference type="Proteomes" id="UP000317365">
    <property type="component" value="Chromosome"/>
</dbReference>
<organism evidence="5 6">
    <name type="scientific">Rhodoferax aquaticus</name>
    <dbReference type="NCBI Taxonomy" id="2527691"/>
    <lineage>
        <taxon>Bacteria</taxon>
        <taxon>Pseudomonadati</taxon>
        <taxon>Pseudomonadota</taxon>
        <taxon>Betaproteobacteria</taxon>
        <taxon>Burkholderiales</taxon>
        <taxon>Comamonadaceae</taxon>
        <taxon>Rhodoferax</taxon>
    </lineage>
</organism>
<dbReference type="SUPFAM" id="SSF53955">
    <property type="entry name" value="Lysozyme-like"/>
    <property type="match status" value="1"/>
</dbReference>
<gene>
    <name evidence="5" type="ORF">EXZ61_06910</name>
</gene>
<evidence type="ECO:0000256" key="2">
    <source>
        <dbReference type="SAM" id="MobiDB-lite"/>
    </source>
</evidence>
<feature type="signal peptide" evidence="3">
    <location>
        <begin position="1"/>
        <end position="31"/>
    </location>
</feature>
<dbReference type="EMBL" id="CP036282">
    <property type="protein sequence ID" value="QDL53917.1"/>
    <property type="molecule type" value="Genomic_DNA"/>
</dbReference>
<comment type="similarity">
    <text evidence="1">Belongs to the transglycosylase Slt family.</text>
</comment>
<dbReference type="Gene3D" id="1.10.530.10">
    <property type="match status" value="1"/>
</dbReference>
<evidence type="ECO:0000256" key="3">
    <source>
        <dbReference type="SAM" id="SignalP"/>
    </source>
</evidence>
<keyword evidence="3" id="KW-0732">Signal</keyword>
<keyword evidence="6" id="KW-1185">Reference proteome</keyword>
<dbReference type="AlphaFoldDB" id="A0A515EML8"/>
<reference evidence="6" key="2">
    <citation type="journal article" date="2020" name="Int. J. Syst. Evol. Microbiol.">
        <title>Genomic insights into a novel species Rhodoferax aquaticus sp. nov., isolated from freshwater.</title>
        <authorList>
            <person name="Li T."/>
            <person name="Zhuo Y."/>
            <person name="Jin C.Z."/>
            <person name="Wu X."/>
            <person name="Ko S.R."/>
            <person name="Jin F.J."/>
            <person name="Ahn C.Y."/>
            <person name="Oh H.M."/>
            <person name="Lee H.G."/>
            <person name="Jin L."/>
        </authorList>
    </citation>
    <scope>NUCLEOTIDE SEQUENCE [LARGE SCALE GENOMIC DNA]</scope>
    <source>
        <strain evidence="6">Gr-4</strain>
    </source>
</reference>
<dbReference type="KEGG" id="rhg:EXZ61_06910"/>
<name>A0A515EML8_9BURK</name>
<feature type="region of interest" description="Disordered" evidence="2">
    <location>
        <begin position="279"/>
        <end position="299"/>
    </location>
</feature>
<evidence type="ECO:0000313" key="6">
    <source>
        <dbReference type="Proteomes" id="UP000317365"/>
    </source>
</evidence>
<dbReference type="CDD" id="cd00254">
    <property type="entry name" value="LT-like"/>
    <property type="match status" value="1"/>
</dbReference>
<dbReference type="PANTHER" id="PTHR37423:SF2">
    <property type="entry name" value="MEMBRANE-BOUND LYTIC MUREIN TRANSGLYCOSYLASE C"/>
    <property type="match status" value="1"/>
</dbReference>
<evidence type="ECO:0000259" key="4">
    <source>
        <dbReference type="Pfam" id="PF01464"/>
    </source>
</evidence>
<dbReference type="InterPro" id="IPR023346">
    <property type="entry name" value="Lysozyme-like_dom_sf"/>
</dbReference>
<dbReference type="PANTHER" id="PTHR37423">
    <property type="entry name" value="SOLUBLE LYTIC MUREIN TRANSGLYCOSYLASE-RELATED"/>
    <property type="match status" value="1"/>
</dbReference>
<evidence type="ECO:0000256" key="1">
    <source>
        <dbReference type="ARBA" id="ARBA00007734"/>
    </source>
</evidence>
<reference evidence="6" key="1">
    <citation type="submission" date="2019-02" db="EMBL/GenBank/DDBJ databases">
        <title>Complete genome sequence of Rhodoferax sp. Gr-4.</title>
        <authorList>
            <person name="Jin L."/>
        </authorList>
    </citation>
    <scope>NUCLEOTIDE SEQUENCE [LARGE SCALE GENOMIC DNA]</scope>
    <source>
        <strain evidence="6">Gr-4</strain>
    </source>
</reference>
<proteinExistence type="inferred from homology"/>
<dbReference type="InterPro" id="IPR008258">
    <property type="entry name" value="Transglycosylase_SLT_dom_1"/>
</dbReference>
<dbReference type="RefSeq" id="WP_142810334.1">
    <property type="nucleotide sequence ID" value="NZ_CP036282.1"/>
</dbReference>
<protein>
    <submittedName>
        <fullName evidence="5">Lytic transglycosylase domain-containing protein</fullName>
    </submittedName>
</protein>
<evidence type="ECO:0000313" key="5">
    <source>
        <dbReference type="EMBL" id="QDL53917.1"/>
    </source>
</evidence>
<accession>A0A515EML8</accession>